<evidence type="ECO:0000313" key="3">
    <source>
        <dbReference type="Proteomes" id="UP000784294"/>
    </source>
</evidence>
<reference evidence="2" key="1">
    <citation type="submission" date="2018-11" db="EMBL/GenBank/DDBJ databases">
        <authorList>
            <consortium name="Pathogen Informatics"/>
        </authorList>
    </citation>
    <scope>NUCLEOTIDE SEQUENCE</scope>
</reference>
<dbReference type="EMBL" id="CAAALY010260324">
    <property type="protein sequence ID" value="VEL39169.1"/>
    <property type="molecule type" value="Genomic_DNA"/>
</dbReference>
<protein>
    <submittedName>
        <fullName evidence="2">Uncharacterized protein</fullName>
    </submittedName>
</protein>
<feature type="compositionally biased region" description="Acidic residues" evidence="1">
    <location>
        <begin position="1"/>
        <end position="12"/>
    </location>
</feature>
<feature type="region of interest" description="Disordered" evidence="1">
    <location>
        <begin position="1"/>
        <end position="26"/>
    </location>
</feature>
<keyword evidence="3" id="KW-1185">Reference proteome</keyword>
<gene>
    <name evidence="2" type="ORF">PXEA_LOCUS32609</name>
</gene>
<feature type="region of interest" description="Disordered" evidence="1">
    <location>
        <begin position="57"/>
        <end position="76"/>
    </location>
</feature>
<accession>A0A3S5B811</accession>
<evidence type="ECO:0000313" key="2">
    <source>
        <dbReference type="EMBL" id="VEL39169.1"/>
    </source>
</evidence>
<organism evidence="2 3">
    <name type="scientific">Protopolystoma xenopodis</name>
    <dbReference type="NCBI Taxonomy" id="117903"/>
    <lineage>
        <taxon>Eukaryota</taxon>
        <taxon>Metazoa</taxon>
        <taxon>Spiralia</taxon>
        <taxon>Lophotrochozoa</taxon>
        <taxon>Platyhelminthes</taxon>
        <taxon>Monogenea</taxon>
        <taxon>Polyopisthocotylea</taxon>
        <taxon>Polystomatidea</taxon>
        <taxon>Polystomatidae</taxon>
        <taxon>Protopolystoma</taxon>
    </lineage>
</organism>
<proteinExistence type="predicted"/>
<name>A0A3S5B811_9PLAT</name>
<dbReference type="Proteomes" id="UP000784294">
    <property type="component" value="Unassembled WGS sequence"/>
</dbReference>
<evidence type="ECO:0000256" key="1">
    <source>
        <dbReference type="SAM" id="MobiDB-lite"/>
    </source>
</evidence>
<sequence length="76" mass="8262">MTELADDADYDAGETFKNVPSSMSDAGNHDNYFGGGLRTTCVLSSRFDNKTMLRQRGQPTSINRKETAAIPEATTS</sequence>
<dbReference type="AlphaFoldDB" id="A0A3S5B811"/>
<comment type="caution">
    <text evidence="2">The sequence shown here is derived from an EMBL/GenBank/DDBJ whole genome shotgun (WGS) entry which is preliminary data.</text>
</comment>